<dbReference type="GO" id="GO:0003677">
    <property type="term" value="F:DNA binding"/>
    <property type="evidence" value="ECO:0007669"/>
    <property type="project" value="UniProtKB-KW"/>
</dbReference>
<evidence type="ECO:0000256" key="1">
    <source>
        <dbReference type="ARBA" id="ARBA00023015"/>
    </source>
</evidence>
<reference evidence="6 7" key="1">
    <citation type="submission" date="2020-08" db="EMBL/GenBank/DDBJ databases">
        <title>Sequencing the genomes of 1000 actinobacteria strains.</title>
        <authorList>
            <person name="Klenk H.-P."/>
        </authorList>
    </citation>
    <scope>NUCLEOTIDE SEQUENCE [LARGE SCALE GENOMIC DNA]</scope>
    <source>
        <strain evidence="6 7">DSM 45298</strain>
    </source>
</reference>
<gene>
    <name evidence="6" type="ORF">BKA16_000477</name>
</gene>
<feature type="domain" description="HTH tetR-type" evidence="4">
    <location>
        <begin position="11"/>
        <end position="56"/>
    </location>
</feature>
<dbReference type="InterPro" id="IPR036271">
    <property type="entry name" value="Tet_transcr_reg_TetR-rel_C_sf"/>
</dbReference>
<dbReference type="EMBL" id="JACIFP010000001">
    <property type="protein sequence ID" value="MBB4133925.1"/>
    <property type="molecule type" value="Genomic_DNA"/>
</dbReference>
<evidence type="ECO:0000256" key="3">
    <source>
        <dbReference type="ARBA" id="ARBA00023163"/>
    </source>
</evidence>
<dbReference type="InterPro" id="IPR009057">
    <property type="entry name" value="Homeodomain-like_sf"/>
</dbReference>
<evidence type="ECO:0000259" key="4">
    <source>
        <dbReference type="Pfam" id="PF00440"/>
    </source>
</evidence>
<evidence type="ECO:0000256" key="2">
    <source>
        <dbReference type="ARBA" id="ARBA00023125"/>
    </source>
</evidence>
<evidence type="ECO:0000313" key="7">
    <source>
        <dbReference type="Proteomes" id="UP000551501"/>
    </source>
</evidence>
<feature type="domain" description="Transcriptional regulator LmrA/YxaF-like C-terminal" evidence="5">
    <location>
        <begin position="80"/>
        <end position="179"/>
    </location>
</feature>
<dbReference type="AlphaFoldDB" id="A0A840EMB9"/>
<accession>A0A840EMB9</accession>
<sequence>MATPSVRDRLVSSAVTMLRTHGADGFGMSALLQHSSVARRSMYQYFPEGKAQLLSEATATAGKGVCAYLKAALAEHHTLDALDLWAEQWKSSMAASDYALGCPLAAASLSAHEYPDAAAESATALSRAATLIAEALTRDGLDADEAQSAGRVAVSSVEGAIIVARATRSVQPFDDFAAHARAVWGPRLTSRTS</sequence>
<dbReference type="InterPro" id="IPR054156">
    <property type="entry name" value="YxaF_TetR_C"/>
</dbReference>
<dbReference type="Pfam" id="PF21993">
    <property type="entry name" value="TetR_C_13_2"/>
    <property type="match status" value="1"/>
</dbReference>
<dbReference type="SUPFAM" id="SSF46689">
    <property type="entry name" value="Homeodomain-like"/>
    <property type="match status" value="1"/>
</dbReference>
<keyword evidence="3" id="KW-0804">Transcription</keyword>
<comment type="caution">
    <text evidence="6">The sequence shown here is derived from an EMBL/GenBank/DDBJ whole genome shotgun (WGS) entry which is preliminary data.</text>
</comment>
<keyword evidence="7" id="KW-1185">Reference proteome</keyword>
<dbReference type="Gene3D" id="1.10.357.10">
    <property type="entry name" value="Tetracycline Repressor, domain 2"/>
    <property type="match status" value="1"/>
</dbReference>
<dbReference type="SUPFAM" id="SSF48498">
    <property type="entry name" value="Tetracyclin repressor-like, C-terminal domain"/>
    <property type="match status" value="1"/>
</dbReference>
<protein>
    <submittedName>
        <fullName evidence="6">AcrR family transcriptional regulator</fullName>
    </submittedName>
</protein>
<evidence type="ECO:0000259" key="5">
    <source>
        <dbReference type="Pfam" id="PF21993"/>
    </source>
</evidence>
<dbReference type="PANTHER" id="PTHR47506">
    <property type="entry name" value="TRANSCRIPTIONAL REGULATORY PROTEIN"/>
    <property type="match status" value="1"/>
</dbReference>
<dbReference type="RefSeq" id="WP_183369091.1">
    <property type="nucleotide sequence ID" value="NZ_BAABHL010000021.1"/>
</dbReference>
<proteinExistence type="predicted"/>
<name>A0A840EMB9_9ACTN</name>
<organism evidence="6 7">
    <name type="scientific">Gordonia humi</name>
    <dbReference type="NCBI Taxonomy" id="686429"/>
    <lineage>
        <taxon>Bacteria</taxon>
        <taxon>Bacillati</taxon>
        <taxon>Actinomycetota</taxon>
        <taxon>Actinomycetes</taxon>
        <taxon>Mycobacteriales</taxon>
        <taxon>Gordoniaceae</taxon>
        <taxon>Gordonia</taxon>
    </lineage>
</organism>
<evidence type="ECO:0000313" key="6">
    <source>
        <dbReference type="EMBL" id="MBB4133925.1"/>
    </source>
</evidence>
<dbReference type="Proteomes" id="UP000551501">
    <property type="component" value="Unassembled WGS sequence"/>
</dbReference>
<dbReference type="PANTHER" id="PTHR47506:SF3">
    <property type="entry name" value="HTH-TYPE TRANSCRIPTIONAL REGULATOR LMRA"/>
    <property type="match status" value="1"/>
</dbReference>
<dbReference type="InterPro" id="IPR001647">
    <property type="entry name" value="HTH_TetR"/>
</dbReference>
<dbReference type="Pfam" id="PF00440">
    <property type="entry name" value="TetR_N"/>
    <property type="match status" value="1"/>
</dbReference>
<keyword evidence="2" id="KW-0238">DNA-binding</keyword>
<keyword evidence="1" id="KW-0805">Transcription regulation</keyword>